<keyword evidence="10" id="KW-0812">Transmembrane</keyword>
<dbReference type="InterPro" id="IPR023346">
    <property type="entry name" value="Lysozyme-like_dom_sf"/>
</dbReference>
<evidence type="ECO:0000256" key="9">
    <source>
        <dbReference type="SAM" id="MobiDB-lite"/>
    </source>
</evidence>
<evidence type="ECO:0000256" key="5">
    <source>
        <dbReference type="ARBA" id="ARBA00022801"/>
    </source>
</evidence>
<evidence type="ECO:0000256" key="4">
    <source>
        <dbReference type="ARBA" id="ARBA00022679"/>
    </source>
</evidence>
<keyword evidence="3" id="KW-0328">Glycosyltransferase</keyword>
<dbReference type="OrthoDB" id="9766909at2"/>
<dbReference type="InterPro" id="IPR001264">
    <property type="entry name" value="Glyco_trans_51"/>
</dbReference>
<dbReference type="GO" id="GO:0008955">
    <property type="term" value="F:peptidoglycan glycosyltransferase activity"/>
    <property type="evidence" value="ECO:0007669"/>
    <property type="project" value="UniProtKB-EC"/>
</dbReference>
<feature type="domain" description="Penicillin-binding protein transpeptidase" evidence="11">
    <location>
        <begin position="402"/>
        <end position="656"/>
    </location>
</feature>
<dbReference type="SUPFAM" id="SSF53955">
    <property type="entry name" value="Lysozyme-like"/>
    <property type="match status" value="1"/>
</dbReference>
<comment type="catalytic activity">
    <reaction evidence="8">
        <text>[GlcNAc-(1-&gt;4)-Mur2Ac(oyl-L-Ala-gamma-D-Glu-L-Lys-D-Ala-D-Ala)](n)-di-trans,octa-cis-undecaprenyl diphosphate + beta-D-GlcNAc-(1-&gt;4)-Mur2Ac(oyl-L-Ala-gamma-D-Glu-L-Lys-D-Ala-D-Ala)-di-trans,octa-cis-undecaprenyl diphosphate = [GlcNAc-(1-&gt;4)-Mur2Ac(oyl-L-Ala-gamma-D-Glu-L-Lys-D-Ala-D-Ala)](n+1)-di-trans,octa-cis-undecaprenyl diphosphate + di-trans,octa-cis-undecaprenyl diphosphate + H(+)</text>
        <dbReference type="Rhea" id="RHEA:23708"/>
        <dbReference type="Rhea" id="RHEA-COMP:9602"/>
        <dbReference type="Rhea" id="RHEA-COMP:9603"/>
        <dbReference type="ChEBI" id="CHEBI:15378"/>
        <dbReference type="ChEBI" id="CHEBI:58405"/>
        <dbReference type="ChEBI" id="CHEBI:60033"/>
        <dbReference type="ChEBI" id="CHEBI:78435"/>
        <dbReference type="EC" id="2.4.99.28"/>
    </reaction>
</comment>
<dbReference type="InterPro" id="IPR050396">
    <property type="entry name" value="Glycosyltr_51/Transpeptidase"/>
</dbReference>
<dbReference type="RefSeq" id="WP_129385350.1">
    <property type="nucleotide sequence ID" value="NZ_CP035494.1"/>
</dbReference>
<dbReference type="GO" id="GO:0006508">
    <property type="term" value="P:proteolysis"/>
    <property type="evidence" value="ECO:0007669"/>
    <property type="project" value="UniProtKB-KW"/>
</dbReference>
<proteinExistence type="predicted"/>
<dbReference type="Gene3D" id="3.40.710.10">
    <property type="entry name" value="DD-peptidase/beta-lactamase superfamily"/>
    <property type="match status" value="1"/>
</dbReference>
<dbReference type="PANTHER" id="PTHR32282:SF33">
    <property type="entry name" value="PEPTIDOGLYCAN GLYCOSYLTRANSFERASE"/>
    <property type="match status" value="1"/>
</dbReference>
<keyword evidence="10" id="KW-1133">Transmembrane helix</keyword>
<dbReference type="EMBL" id="CP035494">
    <property type="protein sequence ID" value="QAY58795.1"/>
    <property type="molecule type" value="Genomic_DNA"/>
</dbReference>
<evidence type="ECO:0000256" key="3">
    <source>
        <dbReference type="ARBA" id="ARBA00022676"/>
    </source>
</evidence>
<keyword evidence="10" id="KW-0472">Membrane</keyword>
<keyword evidence="1" id="KW-0121">Carboxypeptidase</keyword>
<evidence type="ECO:0000256" key="10">
    <source>
        <dbReference type="SAM" id="Phobius"/>
    </source>
</evidence>
<protein>
    <submittedName>
        <fullName evidence="13">Penicillin-binding protein</fullName>
    </submittedName>
</protein>
<dbReference type="GO" id="GO:0009002">
    <property type="term" value="F:serine-type D-Ala-D-Ala carboxypeptidase activity"/>
    <property type="evidence" value="ECO:0007669"/>
    <property type="project" value="UniProtKB-EC"/>
</dbReference>
<evidence type="ECO:0000256" key="8">
    <source>
        <dbReference type="ARBA" id="ARBA00049902"/>
    </source>
</evidence>
<evidence type="ECO:0000259" key="12">
    <source>
        <dbReference type="Pfam" id="PF00912"/>
    </source>
</evidence>
<dbReference type="Gene3D" id="1.10.3810.10">
    <property type="entry name" value="Biosynthetic peptidoglycan transglycosylase-like"/>
    <property type="match status" value="1"/>
</dbReference>
<comment type="catalytic activity">
    <reaction evidence="7">
        <text>Preferential cleavage: (Ac)2-L-Lys-D-Ala-|-D-Ala. Also transpeptidation of peptidyl-alanyl moieties that are N-acyl substituents of D-alanine.</text>
        <dbReference type="EC" id="3.4.16.4"/>
    </reaction>
</comment>
<evidence type="ECO:0000256" key="1">
    <source>
        <dbReference type="ARBA" id="ARBA00022645"/>
    </source>
</evidence>
<keyword evidence="14" id="KW-1185">Reference proteome</keyword>
<evidence type="ECO:0000313" key="13">
    <source>
        <dbReference type="EMBL" id="QAY58795.1"/>
    </source>
</evidence>
<keyword evidence="4" id="KW-0808">Transferase</keyword>
<organism evidence="13 14">
    <name type="scientific">Microbacterium protaetiae</name>
    <dbReference type="NCBI Taxonomy" id="2509458"/>
    <lineage>
        <taxon>Bacteria</taxon>
        <taxon>Bacillati</taxon>
        <taxon>Actinomycetota</taxon>
        <taxon>Actinomycetes</taxon>
        <taxon>Micrococcales</taxon>
        <taxon>Microbacteriaceae</taxon>
        <taxon>Microbacterium</taxon>
    </lineage>
</organism>
<dbReference type="PANTHER" id="PTHR32282">
    <property type="entry name" value="BINDING PROTEIN TRANSPEPTIDASE, PUTATIVE-RELATED"/>
    <property type="match status" value="1"/>
</dbReference>
<feature type="region of interest" description="Disordered" evidence="9">
    <location>
        <begin position="738"/>
        <end position="779"/>
    </location>
</feature>
<feature type="transmembrane region" description="Helical" evidence="10">
    <location>
        <begin position="12"/>
        <end position="38"/>
    </location>
</feature>
<dbReference type="GO" id="GO:0009252">
    <property type="term" value="P:peptidoglycan biosynthetic process"/>
    <property type="evidence" value="ECO:0007669"/>
    <property type="project" value="TreeGrafter"/>
</dbReference>
<dbReference type="InterPro" id="IPR036950">
    <property type="entry name" value="PBP_transglycosylase"/>
</dbReference>
<dbReference type="AlphaFoldDB" id="A0A4P6E9T9"/>
<sequence length="779" mass="84041">MSSSKWPSFRRTTAGVIGGLVGLVALGVIAAMLITAALTPAIALTSAGATSAITTFDNLPSKLQINKLQLPTTIYAKDPSTGKQKVLTSFYDQNRVPVTFTQVAPVMYDAILSSEDPRFYNEGGIDLNGTARAILSNVRGDSDLQGGSTISQQYVKNVLVQDCYATVEDQKGLTQDKREAELRDCYVQATNDEGPDGYARKLQEMRYAIALSQRYSKNDILVGYLNIANFGGVTYGIEAAAEYYFGVHAKDLSLSQAATLAGMVQNPNTYRIDLKANEANGEANHYALTKKRQQYVLHQMLEEGKITQDQYEKAVKAPITPHITYPKSGCALTDAPYFCEYVTSIIRNDPAFGKTAADREQALRQGGLNVYTTLDWRLQRVAQSTVSKYAPAKQSGFTYGSTIVNVQPSTGAIMSIAQNTHYDVNAAPGKTSIVYAGGYDQGNKYGFAPGSSFKLFTLLAWLQAGHSLNEVVNGTVRVIPHLKNSCQGDWTNFSNTVVGNYRNEPGVYSTPMKFTAESLNSGFFGMATELDLCKVAKDATALGVTYPNGDPVEMTTQTSVIGNTKYGVSPIAMAGAYAAIANHGTFCKPFVISKVTDSDGKDLPVPDHSCKQVIDPKIAATAEYALQGVMRGIGTAAIANPNDGTPVFGKTGTNEGNQTWLITSSTAMTSLVWSGAVDSGSRKMEDIDLFHNWYRGNDLADIRYAMSRKIQSTADEYYPGAALDKPDAKLLVYSNPYYVPPVHKPSKDKDSDKGKDKGSDDKGKDSGSSDDSGGSHGHD</sequence>
<dbReference type="InterPro" id="IPR001460">
    <property type="entry name" value="PCN-bd_Tpept"/>
</dbReference>
<feature type="compositionally biased region" description="Basic and acidic residues" evidence="9">
    <location>
        <begin position="745"/>
        <end position="767"/>
    </location>
</feature>
<dbReference type="Proteomes" id="UP000293995">
    <property type="component" value="Chromosome"/>
</dbReference>
<keyword evidence="2" id="KW-0645">Protease</keyword>
<evidence type="ECO:0000256" key="2">
    <source>
        <dbReference type="ARBA" id="ARBA00022670"/>
    </source>
</evidence>
<evidence type="ECO:0000313" key="14">
    <source>
        <dbReference type="Proteomes" id="UP000293995"/>
    </source>
</evidence>
<dbReference type="InterPro" id="IPR012338">
    <property type="entry name" value="Beta-lactam/transpept-like"/>
</dbReference>
<feature type="domain" description="Glycosyl transferase family 51" evidence="12">
    <location>
        <begin position="85"/>
        <end position="300"/>
    </location>
</feature>
<dbReference type="KEGG" id="mprt:ET475_01450"/>
<dbReference type="SUPFAM" id="SSF56601">
    <property type="entry name" value="beta-lactamase/transpeptidase-like"/>
    <property type="match status" value="1"/>
</dbReference>
<dbReference type="Pfam" id="PF00912">
    <property type="entry name" value="Transgly"/>
    <property type="match status" value="1"/>
</dbReference>
<gene>
    <name evidence="13" type="ORF">ET475_01450</name>
</gene>
<dbReference type="GO" id="GO:0008658">
    <property type="term" value="F:penicillin binding"/>
    <property type="evidence" value="ECO:0007669"/>
    <property type="project" value="InterPro"/>
</dbReference>
<name>A0A4P6E9T9_9MICO</name>
<accession>A0A4P6E9T9</accession>
<evidence type="ECO:0000256" key="7">
    <source>
        <dbReference type="ARBA" id="ARBA00034000"/>
    </source>
</evidence>
<reference evidence="13 14" key="1">
    <citation type="submission" date="2019-01" db="EMBL/GenBank/DDBJ databases">
        <title>Genome sequencing of strain DFW100M-13.</title>
        <authorList>
            <person name="Heo J."/>
            <person name="Kim S.-J."/>
            <person name="Kim J.-S."/>
            <person name="Hong S.-B."/>
            <person name="Kwon S.-W."/>
        </authorList>
    </citation>
    <scope>NUCLEOTIDE SEQUENCE [LARGE SCALE GENOMIC DNA]</scope>
    <source>
        <strain evidence="13 14">DFW100M-13</strain>
    </source>
</reference>
<evidence type="ECO:0000259" key="11">
    <source>
        <dbReference type="Pfam" id="PF00905"/>
    </source>
</evidence>
<dbReference type="GO" id="GO:0030288">
    <property type="term" value="C:outer membrane-bounded periplasmic space"/>
    <property type="evidence" value="ECO:0007669"/>
    <property type="project" value="TreeGrafter"/>
</dbReference>
<keyword evidence="6" id="KW-0511">Multifunctional enzyme</keyword>
<dbReference type="Pfam" id="PF00905">
    <property type="entry name" value="Transpeptidase"/>
    <property type="match status" value="1"/>
</dbReference>
<keyword evidence="5" id="KW-0378">Hydrolase</keyword>
<evidence type="ECO:0000256" key="6">
    <source>
        <dbReference type="ARBA" id="ARBA00023268"/>
    </source>
</evidence>